<name>A0A1F7RJ63_9BACT</name>
<dbReference type="Proteomes" id="UP000178526">
    <property type="component" value="Unassembled WGS sequence"/>
</dbReference>
<dbReference type="AlphaFoldDB" id="A0A1F7RJ63"/>
<comment type="caution">
    <text evidence="1">The sequence shown here is derived from an EMBL/GenBank/DDBJ whole genome shotgun (WGS) entry which is preliminary data.</text>
</comment>
<evidence type="ECO:0000313" key="2">
    <source>
        <dbReference type="Proteomes" id="UP000178526"/>
    </source>
</evidence>
<sequence>MKYLPEKVWIPYVLTVKIKKYGKSLLDFDILKTLPKEVKIARTHLFSFYEQYNNILKLNFNSPWSCHGVSFVPSFPRKWESRKRTKALDSCLRRNDRLVLFSNF</sequence>
<protein>
    <submittedName>
        <fullName evidence="1">Uncharacterized protein</fullName>
    </submittedName>
</protein>
<reference evidence="1 2" key="1">
    <citation type="journal article" date="2016" name="Nat. Commun.">
        <title>Thousands of microbial genomes shed light on interconnected biogeochemical processes in an aquifer system.</title>
        <authorList>
            <person name="Anantharaman K."/>
            <person name="Brown C.T."/>
            <person name="Hug L.A."/>
            <person name="Sharon I."/>
            <person name="Castelle C.J."/>
            <person name="Probst A.J."/>
            <person name="Thomas B.C."/>
            <person name="Singh A."/>
            <person name="Wilkins M.J."/>
            <person name="Karaoz U."/>
            <person name="Brodie E.L."/>
            <person name="Williams K.H."/>
            <person name="Hubbard S.S."/>
            <person name="Banfield J.F."/>
        </authorList>
    </citation>
    <scope>NUCLEOTIDE SEQUENCE [LARGE SCALE GENOMIC DNA]</scope>
</reference>
<proteinExistence type="predicted"/>
<organism evidence="1 2">
    <name type="scientific">Candidatus Schekmanbacteria bacterium GWA2_38_11</name>
    <dbReference type="NCBI Taxonomy" id="1817876"/>
    <lineage>
        <taxon>Bacteria</taxon>
        <taxon>Candidatus Schekmaniibacteriota</taxon>
    </lineage>
</organism>
<dbReference type="EMBL" id="MGDB01000070">
    <property type="protein sequence ID" value="OGL41471.1"/>
    <property type="molecule type" value="Genomic_DNA"/>
</dbReference>
<evidence type="ECO:0000313" key="1">
    <source>
        <dbReference type="EMBL" id="OGL41471.1"/>
    </source>
</evidence>
<gene>
    <name evidence="1" type="ORF">A2042_01495</name>
</gene>
<accession>A0A1F7RJ63</accession>